<evidence type="ECO:0008006" key="3">
    <source>
        <dbReference type="Google" id="ProtNLM"/>
    </source>
</evidence>
<accession>A0A402ALA4</accession>
<sequence>MTFTDRELLRLHVEAVWGVSLPALTTTTIELSSQGIQPDWVLYIGKLAAETTYIWRPDITLTQRQQLEDWWERGQITPANYKVHHEKALAPSHSPAMSLATVQDIARPLTQDDYPLLEAYSTGQGNYFLQPACAPLIGVIKEQQILSIAHSSRRTTQACELGVETHPQARRQGFALAATILWANSVSQEGLLPLYSALAENSASIRLAHAAGYRPFVAGTTISLS</sequence>
<organism evidence="1 2">
    <name type="scientific">Dictyobacter kobayashii</name>
    <dbReference type="NCBI Taxonomy" id="2014872"/>
    <lineage>
        <taxon>Bacteria</taxon>
        <taxon>Bacillati</taxon>
        <taxon>Chloroflexota</taxon>
        <taxon>Ktedonobacteria</taxon>
        <taxon>Ktedonobacterales</taxon>
        <taxon>Dictyobacteraceae</taxon>
        <taxon>Dictyobacter</taxon>
    </lineage>
</organism>
<dbReference type="Proteomes" id="UP000287188">
    <property type="component" value="Unassembled WGS sequence"/>
</dbReference>
<dbReference type="SUPFAM" id="SSF55729">
    <property type="entry name" value="Acyl-CoA N-acyltransferases (Nat)"/>
    <property type="match status" value="1"/>
</dbReference>
<reference evidence="2" key="1">
    <citation type="submission" date="2018-12" db="EMBL/GenBank/DDBJ databases">
        <title>Tengunoibacter tsumagoiensis gen. nov., sp. nov., Dictyobacter kobayashii sp. nov., D. alpinus sp. nov., and D. joshuensis sp. nov. and description of Dictyobacteraceae fam. nov. within the order Ktedonobacterales isolated from Tengu-no-mugimeshi.</title>
        <authorList>
            <person name="Wang C.M."/>
            <person name="Zheng Y."/>
            <person name="Sakai Y."/>
            <person name="Toyoda A."/>
            <person name="Minakuchi Y."/>
            <person name="Abe K."/>
            <person name="Yokota A."/>
            <person name="Yabe S."/>
        </authorList>
    </citation>
    <scope>NUCLEOTIDE SEQUENCE [LARGE SCALE GENOMIC DNA]</scope>
    <source>
        <strain evidence="2">Uno11</strain>
    </source>
</reference>
<keyword evidence="2" id="KW-1185">Reference proteome</keyword>
<evidence type="ECO:0000313" key="2">
    <source>
        <dbReference type="Proteomes" id="UP000287188"/>
    </source>
</evidence>
<evidence type="ECO:0000313" key="1">
    <source>
        <dbReference type="EMBL" id="GCE19911.1"/>
    </source>
</evidence>
<protein>
    <recommendedName>
        <fullName evidence="3">N-acetyltransferase domain-containing protein</fullName>
    </recommendedName>
</protein>
<dbReference type="OrthoDB" id="8439474at2"/>
<dbReference type="EMBL" id="BIFS01000001">
    <property type="protein sequence ID" value="GCE19911.1"/>
    <property type="molecule type" value="Genomic_DNA"/>
</dbReference>
<dbReference type="InterPro" id="IPR016181">
    <property type="entry name" value="Acyl_CoA_acyltransferase"/>
</dbReference>
<comment type="caution">
    <text evidence="1">The sequence shown here is derived from an EMBL/GenBank/DDBJ whole genome shotgun (WGS) entry which is preliminary data.</text>
</comment>
<dbReference type="RefSeq" id="WP_126551697.1">
    <property type="nucleotide sequence ID" value="NZ_BIFS01000001.1"/>
</dbReference>
<dbReference type="Gene3D" id="3.40.630.30">
    <property type="match status" value="1"/>
</dbReference>
<dbReference type="AlphaFoldDB" id="A0A402ALA4"/>
<dbReference type="Pfam" id="PF12746">
    <property type="entry name" value="GNAT_acetyltran"/>
    <property type="match status" value="1"/>
</dbReference>
<proteinExistence type="predicted"/>
<dbReference type="InterPro" id="IPR027365">
    <property type="entry name" value="GNAT_acetyltra_YdfB-like"/>
</dbReference>
<name>A0A402ALA4_9CHLR</name>
<gene>
    <name evidence="1" type="ORF">KDK_37110</name>
</gene>